<comment type="caution">
    <text evidence="7">The sequence shown here is derived from an EMBL/GenBank/DDBJ whole genome shotgun (WGS) entry which is preliminary data.</text>
</comment>
<feature type="transmembrane region" description="Helical" evidence="6">
    <location>
        <begin position="124"/>
        <end position="146"/>
    </location>
</feature>
<dbReference type="Pfam" id="PF03706">
    <property type="entry name" value="LPG_synthase_TM"/>
    <property type="match status" value="1"/>
</dbReference>
<evidence type="ECO:0000256" key="3">
    <source>
        <dbReference type="ARBA" id="ARBA00022692"/>
    </source>
</evidence>
<dbReference type="OrthoDB" id="9810654at2"/>
<organism evidence="7 8">
    <name type="scientific">Lentilactobacillus sunkii DSM 19904</name>
    <dbReference type="NCBI Taxonomy" id="1423808"/>
    <lineage>
        <taxon>Bacteria</taxon>
        <taxon>Bacillati</taxon>
        <taxon>Bacillota</taxon>
        <taxon>Bacilli</taxon>
        <taxon>Lactobacillales</taxon>
        <taxon>Lactobacillaceae</taxon>
        <taxon>Lentilactobacillus</taxon>
    </lineage>
</organism>
<feature type="transmembrane region" description="Helical" evidence="6">
    <location>
        <begin position="7"/>
        <end position="24"/>
    </location>
</feature>
<dbReference type="RefSeq" id="WP_057826444.1">
    <property type="nucleotide sequence ID" value="NZ_AZEA01000035.1"/>
</dbReference>
<feature type="transmembrane region" description="Helical" evidence="6">
    <location>
        <begin position="152"/>
        <end position="177"/>
    </location>
</feature>
<comment type="function">
    <text evidence="6">Catalyzes the transfer of a lysyl group from L-lysyl-tRNA(Lys) to membrane-bound phosphatidylglycerol (PG), which produces lysylphosphatidylglycerol (LPG), a major component of the bacterial membrane with a positive net charge. LPG synthesis contributes to bacterial virulence as it is involved in the resistance mechanism against cationic antimicrobial peptides (CAMP) produces by the host's immune system (defensins, cathelicidins) and by the competing microorganisms.</text>
</comment>
<keyword evidence="4 6" id="KW-1133">Transmembrane helix</keyword>
<dbReference type="GO" id="GO:0005886">
    <property type="term" value="C:plasma membrane"/>
    <property type="evidence" value="ECO:0007669"/>
    <property type="project" value="UniProtKB-SubCell"/>
</dbReference>
<dbReference type="EMBL" id="AZEA01000035">
    <property type="protein sequence ID" value="KRK86807.1"/>
    <property type="molecule type" value="Genomic_DNA"/>
</dbReference>
<keyword evidence="6" id="KW-0808">Transferase</keyword>
<feature type="transmembrane region" description="Helical" evidence="6">
    <location>
        <begin position="228"/>
        <end position="250"/>
    </location>
</feature>
<dbReference type="Proteomes" id="UP000051581">
    <property type="component" value="Unassembled WGS sequence"/>
</dbReference>
<keyword evidence="6" id="KW-0443">Lipid metabolism</keyword>
<feature type="transmembrane region" description="Helical" evidence="6">
    <location>
        <begin position="305"/>
        <end position="330"/>
    </location>
</feature>
<dbReference type="InterPro" id="IPR022791">
    <property type="entry name" value="L-PG_synthase/AglD"/>
</dbReference>
<dbReference type="EC" id="2.3.2.3" evidence="6"/>
<keyword evidence="5 6" id="KW-0472">Membrane</keyword>
<feature type="transmembrane region" description="Helical" evidence="6">
    <location>
        <begin position="262"/>
        <end position="284"/>
    </location>
</feature>
<reference evidence="7 8" key="1">
    <citation type="journal article" date="2015" name="Genome Announc.">
        <title>Expanding the biotechnology potential of lactobacilli through comparative genomics of 213 strains and associated genera.</title>
        <authorList>
            <person name="Sun Z."/>
            <person name="Harris H.M."/>
            <person name="McCann A."/>
            <person name="Guo C."/>
            <person name="Argimon S."/>
            <person name="Zhang W."/>
            <person name="Yang X."/>
            <person name="Jeffery I.B."/>
            <person name="Cooney J.C."/>
            <person name="Kagawa T.F."/>
            <person name="Liu W."/>
            <person name="Song Y."/>
            <person name="Salvetti E."/>
            <person name="Wrobel A."/>
            <person name="Rasinkangas P."/>
            <person name="Parkhill J."/>
            <person name="Rea M.C."/>
            <person name="O'Sullivan O."/>
            <person name="Ritari J."/>
            <person name="Douillard F.P."/>
            <person name="Paul Ross R."/>
            <person name="Yang R."/>
            <person name="Briner A.E."/>
            <person name="Felis G.E."/>
            <person name="de Vos W.M."/>
            <person name="Barrangou R."/>
            <person name="Klaenhammer T.R."/>
            <person name="Caufield P.W."/>
            <person name="Cui Y."/>
            <person name="Zhang H."/>
            <person name="O'Toole P.W."/>
        </authorList>
    </citation>
    <scope>NUCLEOTIDE SEQUENCE [LARGE SCALE GENOMIC DNA]</scope>
    <source>
        <strain evidence="7 8">DSM 19904</strain>
    </source>
</reference>
<dbReference type="GO" id="GO:0006629">
    <property type="term" value="P:lipid metabolic process"/>
    <property type="evidence" value="ECO:0007669"/>
    <property type="project" value="UniProtKB-KW"/>
</dbReference>
<dbReference type="AlphaFoldDB" id="A0A0R1L5Y4"/>
<proteinExistence type="inferred from homology"/>
<comment type="similarity">
    <text evidence="6">Belongs to the LPG synthase family.</text>
</comment>
<dbReference type="PANTHER" id="PTHR37693">
    <property type="entry name" value="PHOSPHATIDYLGLYCEROL LYSYLTRANSFERASE"/>
    <property type="match status" value="1"/>
</dbReference>
<comment type="catalytic activity">
    <reaction evidence="6">
        <text>L-lysyl-tRNA(Lys) + a 1,2-diacyl-sn-glycero-3-phospho-(1'-sn-glycerol) = a 1,2-diacyl-sn-glycero-3-phospho-1'-(3'-O-L-lysyl)-sn-glycerol + tRNA(Lys)</text>
        <dbReference type="Rhea" id="RHEA:10668"/>
        <dbReference type="Rhea" id="RHEA-COMP:9696"/>
        <dbReference type="Rhea" id="RHEA-COMP:9697"/>
        <dbReference type="ChEBI" id="CHEBI:64716"/>
        <dbReference type="ChEBI" id="CHEBI:75792"/>
        <dbReference type="ChEBI" id="CHEBI:78442"/>
        <dbReference type="ChEBI" id="CHEBI:78529"/>
        <dbReference type="EC" id="2.3.2.3"/>
    </reaction>
</comment>
<keyword evidence="8" id="KW-1185">Reference proteome</keyword>
<accession>A0A0R1L5Y4</accession>
<name>A0A0R1L5Y4_9LACO</name>
<feature type="transmembrane region" description="Helical" evidence="6">
    <location>
        <begin position="44"/>
        <end position="66"/>
    </location>
</feature>
<gene>
    <name evidence="6" type="primary">mprF</name>
    <name evidence="7" type="ORF">FD17_GL001850</name>
</gene>
<dbReference type="NCBIfam" id="TIGR00374">
    <property type="entry name" value="flippase-like domain"/>
    <property type="match status" value="1"/>
</dbReference>
<dbReference type="PATRIC" id="fig|1423808.3.peg.1874"/>
<dbReference type="GO" id="GO:0050071">
    <property type="term" value="F:phosphatidylglycerol lysyltransferase activity"/>
    <property type="evidence" value="ECO:0007669"/>
    <property type="project" value="UniProtKB-EC"/>
</dbReference>
<comment type="subcellular location">
    <subcellularLocation>
        <location evidence="1 6">Cell membrane</location>
        <topology evidence="1 6">Multi-pass membrane protein</topology>
    </subcellularLocation>
</comment>
<evidence type="ECO:0000313" key="7">
    <source>
        <dbReference type="EMBL" id="KRK86807.1"/>
    </source>
</evidence>
<dbReference type="PANTHER" id="PTHR37693:SF1">
    <property type="entry name" value="INTEGRAL MEMBRANE PROTEIN"/>
    <property type="match status" value="1"/>
</dbReference>
<keyword evidence="2" id="KW-1003">Cell membrane</keyword>
<sequence length="343" mass="38897">MSRNNKITLFAMVIIGLAIIAYSMRDVKLSVLVHDMFTLNPWWLLVAFLCICAYLLIEGVITKVLVSNRVAHFTFKDALRVPLVEQLFNGITPFSSGGQPGQLIVMLQTGIDGGRASSALLMKFVVYQGMIVVNFFISLIIGFHFVASKLHFLALFVLFGFLIHFFVIVGLLMIMYWPSFTKKLAKLLFHPVKWFIKDEKFYSMRETMYSKIDNLFEESVRIGRQPKLLFKVVILTFFQLLFYYLIPYFIMLSLGYTGVNVIMVTSLHIMIVMIISLFPIPGGSGGAEFSFESLFHSFISSNSKLVLAMIIWRVLTYYFGMAAGAGALLVKPDKVDDSDNQVK</sequence>
<evidence type="ECO:0000256" key="1">
    <source>
        <dbReference type="ARBA" id="ARBA00004651"/>
    </source>
</evidence>
<evidence type="ECO:0000313" key="8">
    <source>
        <dbReference type="Proteomes" id="UP000051581"/>
    </source>
</evidence>
<keyword evidence="3 6" id="KW-0812">Transmembrane</keyword>
<dbReference type="GO" id="GO:0046677">
    <property type="term" value="P:response to antibiotic"/>
    <property type="evidence" value="ECO:0007669"/>
    <property type="project" value="UniProtKB-KW"/>
</dbReference>
<evidence type="ECO:0000256" key="4">
    <source>
        <dbReference type="ARBA" id="ARBA00022989"/>
    </source>
</evidence>
<keyword evidence="6" id="KW-0046">Antibiotic resistance</keyword>
<evidence type="ECO:0000256" key="2">
    <source>
        <dbReference type="ARBA" id="ARBA00022475"/>
    </source>
</evidence>
<protein>
    <recommendedName>
        <fullName evidence="6">Phosphatidylglycerol lysyltransferase</fullName>
        <ecNumber evidence="6">2.3.2.3</ecNumber>
    </recommendedName>
    <alternativeName>
        <fullName evidence="6">Lysylphosphatidylglycerol synthase</fullName>
    </alternativeName>
</protein>
<evidence type="ECO:0000256" key="6">
    <source>
        <dbReference type="RuleBase" id="RU363042"/>
    </source>
</evidence>
<evidence type="ECO:0000256" key="5">
    <source>
        <dbReference type="ARBA" id="ARBA00023136"/>
    </source>
</evidence>